<protein>
    <submittedName>
        <fullName evidence="1">ERF superfamily protein</fullName>
    </submittedName>
</protein>
<dbReference type="Pfam" id="PF04404">
    <property type="entry name" value="ERF"/>
    <property type="match status" value="1"/>
</dbReference>
<accession>A0A8S5MB98</accession>
<dbReference type="InterPro" id="IPR007499">
    <property type="entry name" value="ERF_bacteria_virus"/>
</dbReference>
<dbReference type="EMBL" id="BK014864">
    <property type="protein sequence ID" value="DAD79367.1"/>
    <property type="molecule type" value="Genomic_DNA"/>
</dbReference>
<sequence length="187" mass="20952">MNKSETITEIAKALAKFQSEVSDPERTKENAFLKAKYVTLDSLLQTVRPVLSENGLSFLQVPSTSKEEVTVVTVLLHTSGEWFESDPFTLPLMKKDPQGVGSVVTYARRYSLSSILGVAWDEDDDAQSNNETELTKQILHEVTELVKVKGVQNEMVASYIKTTFNKSSSKMLDLTELKQVKSWLMSL</sequence>
<evidence type="ECO:0000313" key="1">
    <source>
        <dbReference type="EMBL" id="DAD79367.1"/>
    </source>
</evidence>
<organism evidence="1">
    <name type="scientific">Podoviridae sp. ctxOS2</name>
    <dbReference type="NCBI Taxonomy" id="2826590"/>
    <lineage>
        <taxon>Viruses</taxon>
        <taxon>Duplodnaviria</taxon>
        <taxon>Heunggongvirae</taxon>
        <taxon>Uroviricota</taxon>
        <taxon>Caudoviricetes</taxon>
    </lineage>
</organism>
<proteinExistence type="predicted"/>
<reference evidence="1" key="1">
    <citation type="journal article" date="2021" name="Proc. Natl. Acad. Sci. U.S.A.">
        <title>A Catalog of Tens of Thousands of Viruses from Human Metagenomes Reveals Hidden Associations with Chronic Diseases.</title>
        <authorList>
            <person name="Tisza M.J."/>
            <person name="Buck C.B."/>
        </authorList>
    </citation>
    <scope>NUCLEOTIDE SEQUENCE</scope>
    <source>
        <strain evidence="1">CtxOS2</strain>
    </source>
</reference>
<name>A0A8S5MB98_9CAUD</name>